<feature type="transmembrane region" description="Helical" evidence="10">
    <location>
        <begin position="191"/>
        <end position="213"/>
    </location>
</feature>
<dbReference type="Proteomes" id="UP000002027">
    <property type="component" value="Chromosome 1"/>
</dbReference>
<evidence type="ECO:0000256" key="10">
    <source>
        <dbReference type="RuleBase" id="RU363043"/>
    </source>
</evidence>
<evidence type="ECO:0000256" key="5">
    <source>
        <dbReference type="ARBA" id="ARBA00022475"/>
    </source>
</evidence>
<evidence type="ECO:0000313" key="12">
    <source>
        <dbReference type="EMBL" id="ACZ37804.1"/>
    </source>
</evidence>
<reference evidence="13" key="1">
    <citation type="submission" date="2009-11" db="EMBL/GenBank/DDBJ databases">
        <title>The complete chromosome 1 of Sphaerobacter thermophilus DSM 20745.</title>
        <authorList>
            <person name="Lucas S."/>
            <person name="Copeland A."/>
            <person name="Lapidus A."/>
            <person name="Glavina del Rio T."/>
            <person name="Dalin E."/>
            <person name="Tice H."/>
            <person name="Bruce D."/>
            <person name="Goodwin L."/>
            <person name="Pitluck S."/>
            <person name="Kyrpides N."/>
            <person name="Mavromatis K."/>
            <person name="Ivanova N."/>
            <person name="Mikhailova N."/>
            <person name="LaButti K.M."/>
            <person name="Clum A."/>
            <person name="Sun H.I."/>
            <person name="Brettin T."/>
            <person name="Detter J.C."/>
            <person name="Han C."/>
            <person name="Larimer F."/>
            <person name="Land M."/>
            <person name="Hauser L."/>
            <person name="Markowitz V."/>
            <person name="Cheng J.F."/>
            <person name="Hugenholtz P."/>
            <person name="Woyke T."/>
            <person name="Wu D."/>
            <person name="Steenblock K."/>
            <person name="Schneider S."/>
            <person name="Pukall R."/>
            <person name="Goeker M."/>
            <person name="Klenk H.P."/>
            <person name="Eisen J.A."/>
        </authorList>
    </citation>
    <scope>NUCLEOTIDE SEQUENCE [LARGE SCALE GENOMIC DNA]</scope>
    <source>
        <strain evidence="13">ATCC 49802 / DSM 20745 / S 6022</strain>
    </source>
</reference>
<dbReference type="InterPro" id="IPR035906">
    <property type="entry name" value="MetI-like_sf"/>
</dbReference>
<feature type="transmembrane region" description="Helical" evidence="10">
    <location>
        <begin position="116"/>
        <end position="140"/>
    </location>
</feature>
<dbReference type="Pfam" id="PF00528">
    <property type="entry name" value="BPD_transp_1"/>
    <property type="match status" value="1"/>
</dbReference>
<dbReference type="AlphaFoldDB" id="D1C743"/>
<evidence type="ECO:0000256" key="9">
    <source>
        <dbReference type="ARBA" id="ARBA00023136"/>
    </source>
</evidence>
<dbReference type="InParanoid" id="D1C743"/>
<evidence type="ECO:0000256" key="2">
    <source>
        <dbReference type="ARBA" id="ARBA00007069"/>
    </source>
</evidence>
<feature type="transmembrane region" description="Helical" evidence="10">
    <location>
        <begin position="22"/>
        <end position="46"/>
    </location>
</feature>
<feature type="transmembrane region" description="Helical" evidence="10">
    <location>
        <begin position="52"/>
        <end position="77"/>
    </location>
</feature>
<keyword evidence="4" id="KW-0813">Transport</keyword>
<protein>
    <recommendedName>
        <fullName evidence="3 10">Phosphate transport system permease protein PstA</fullName>
    </recommendedName>
</protein>
<name>D1C743_SPHTD</name>
<dbReference type="InterPro" id="IPR005672">
    <property type="entry name" value="Phosphate_PstA"/>
</dbReference>
<dbReference type="GO" id="GO:0035435">
    <property type="term" value="P:phosphate ion transmembrane transport"/>
    <property type="evidence" value="ECO:0007669"/>
    <property type="project" value="InterPro"/>
</dbReference>
<proteinExistence type="inferred from homology"/>
<keyword evidence="8 10" id="KW-1133">Transmembrane helix</keyword>
<dbReference type="KEGG" id="sti:Sthe_0365"/>
<keyword evidence="5 10" id="KW-1003">Cell membrane</keyword>
<evidence type="ECO:0000259" key="11">
    <source>
        <dbReference type="PROSITE" id="PS50928"/>
    </source>
</evidence>
<evidence type="ECO:0000256" key="1">
    <source>
        <dbReference type="ARBA" id="ARBA00004651"/>
    </source>
</evidence>
<organism evidence="12 13">
    <name type="scientific">Sphaerobacter thermophilus (strain ATCC 49802 / DSM 20745 / KCCM 41009 / NCIMB 13125 / S 6022)</name>
    <dbReference type="NCBI Taxonomy" id="479434"/>
    <lineage>
        <taxon>Bacteria</taxon>
        <taxon>Pseudomonadati</taxon>
        <taxon>Thermomicrobiota</taxon>
        <taxon>Thermomicrobia</taxon>
        <taxon>Sphaerobacterales</taxon>
        <taxon>Sphaerobacterineae</taxon>
        <taxon>Sphaerobacteraceae</taxon>
        <taxon>Sphaerobacter</taxon>
    </lineage>
</organism>
<dbReference type="SUPFAM" id="SSF161098">
    <property type="entry name" value="MetI-like"/>
    <property type="match status" value="1"/>
</dbReference>
<evidence type="ECO:0000256" key="4">
    <source>
        <dbReference type="ARBA" id="ARBA00022448"/>
    </source>
</evidence>
<dbReference type="FunCoup" id="D1C743">
    <property type="interactions" value="245"/>
</dbReference>
<comment type="subcellular location">
    <subcellularLocation>
        <location evidence="1 10">Cell membrane</location>
        <topology evidence="1 10">Multi-pass membrane protein</topology>
    </subcellularLocation>
</comment>
<dbReference type="EMBL" id="CP001823">
    <property type="protein sequence ID" value="ACZ37804.1"/>
    <property type="molecule type" value="Genomic_DNA"/>
</dbReference>
<accession>D1C743</accession>
<evidence type="ECO:0000256" key="7">
    <source>
        <dbReference type="ARBA" id="ARBA00022692"/>
    </source>
</evidence>
<dbReference type="NCBIfam" id="TIGR00974">
    <property type="entry name" value="3a0107s02c"/>
    <property type="match status" value="1"/>
</dbReference>
<evidence type="ECO:0000256" key="3">
    <source>
        <dbReference type="ARBA" id="ARBA00016864"/>
    </source>
</evidence>
<reference evidence="12 13" key="2">
    <citation type="journal article" date="2010" name="Stand. Genomic Sci.">
        <title>Complete genome sequence of Desulfohalobium retbaense type strain (HR(100)).</title>
        <authorList>
            <person name="Spring S."/>
            <person name="Nolan M."/>
            <person name="Lapidus A."/>
            <person name="Glavina Del Rio T."/>
            <person name="Copeland A."/>
            <person name="Tice H."/>
            <person name="Cheng J.F."/>
            <person name="Lucas S."/>
            <person name="Land M."/>
            <person name="Chen F."/>
            <person name="Bruce D."/>
            <person name="Goodwin L."/>
            <person name="Pitluck S."/>
            <person name="Ivanova N."/>
            <person name="Mavromatis K."/>
            <person name="Mikhailova N."/>
            <person name="Pati A."/>
            <person name="Chen A."/>
            <person name="Palaniappan K."/>
            <person name="Hauser L."/>
            <person name="Chang Y.J."/>
            <person name="Jeffries C.D."/>
            <person name="Munk C."/>
            <person name="Kiss H."/>
            <person name="Chain P."/>
            <person name="Han C."/>
            <person name="Brettin T."/>
            <person name="Detter J.C."/>
            <person name="Schuler E."/>
            <person name="Goker M."/>
            <person name="Rohde M."/>
            <person name="Bristow J."/>
            <person name="Eisen J.A."/>
            <person name="Markowitz V."/>
            <person name="Hugenholtz P."/>
            <person name="Kyrpides N.C."/>
            <person name="Klenk H.P."/>
        </authorList>
    </citation>
    <scope>NUCLEOTIDE SEQUENCE [LARGE SCALE GENOMIC DNA]</scope>
    <source>
        <strain evidence="13">ATCC 49802 / DSM 20745 / S 6022</strain>
    </source>
</reference>
<dbReference type="OrthoDB" id="9785113at2"/>
<dbReference type="eggNOG" id="COG0581">
    <property type="taxonomic scope" value="Bacteria"/>
</dbReference>
<dbReference type="PANTHER" id="PTHR42922:SF1">
    <property type="entry name" value="PHOSPHATE TRANSPORT SYSTEM PERMEASE PROTEIN PSTA"/>
    <property type="match status" value="1"/>
</dbReference>
<dbReference type="Gene3D" id="1.10.3720.10">
    <property type="entry name" value="MetI-like"/>
    <property type="match status" value="1"/>
</dbReference>
<evidence type="ECO:0000313" key="13">
    <source>
        <dbReference type="Proteomes" id="UP000002027"/>
    </source>
</evidence>
<dbReference type="GO" id="GO:0005886">
    <property type="term" value="C:plasma membrane"/>
    <property type="evidence" value="ECO:0007669"/>
    <property type="project" value="UniProtKB-SubCell"/>
</dbReference>
<dbReference type="STRING" id="479434.Sthe_0365"/>
<feature type="transmembrane region" description="Helical" evidence="10">
    <location>
        <begin position="147"/>
        <end position="165"/>
    </location>
</feature>
<keyword evidence="13" id="KW-1185">Reference proteome</keyword>
<feature type="transmembrane region" description="Helical" evidence="10">
    <location>
        <begin position="84"/>
        <end position="104"/>
    </location>
</feature>
<feature type="transmembrane region" description="Helical" evidence="10">
    <location>
        <begin position="264"/>
        <end position="285"/>
    </location>
</feature>
<dbReference type="HOGENOM" id="CLU_033621_2_0_0"/>
<keyword evidence="9 10" id="KW-0472">Membrane</keyword>
<evidence type="ECO:0000256" key="6">
    <source>
        <dbReference type="ARBA" id="ARBA00022592"/>
    </source>
</evidence>
<dbReference type="InterPro" id="IPR051408">
    <property type="entry name" value="Phosphate_transprt_permease"/>
</dbReference>
<sequence>MIDTVANAASVRYRRRVWVNRLMLGLTIGSTAVALVPLVLILTYVVRQGVGALSVGFFTETFRPVTIGVAGGAGGVLHAIVGSALIVGAALLLATPLGVLAGIYLAEYRSGPAATVIRFCTDVLSAMPSIVVGVTAYVLIVQRTRQFSGLAGSIALAMLMVPVITRTTEEILQLVPQSVREAAAALGAPRWWTTLTVVLPAALGGIATGVLLAMARAAGETAPLLVTVLGNNQLTFDIFGPMQALPLLAYRYTEQPFAVLNEQAWGAALILVVLVLGTNILVRALTRRRAG</sequence>
<dbReference type="PROSITE" id="PS50928">
    <property type="entry name" value="ABC_TM1"/>
    <property type="match status" value="1"/>
</dbReference>
<dbReference type="CDD" id="cd06261">
    <property type="entry name" value="TM_PBP2"/>
    <property type="match status" value="1"/>
</dbReference>
<keyword evidence="6" id="KW-0592">Phosphate transport</keyword>
<dbReference type="RefSeq" id="WP_012870851.1">
    <property type="nucleotide sequence ID" value="NC_013523.1"/>
</dbReference>
<dbReference type="GO" id="GO:0005315">
    <property type="term" value="F:phosphate transmembrane transporter activity"/>
    <property type="evidence" value="ECO:0007669"/>
    <property type="project" value="InterPro"/>
</dbReference>
<keyword evidence="7 10" id="KW-0812">Transmembrane</keyword>
<dbReference type="PANTHER" id="PTHR42922">
    <property type="entry name" value="PHOSPHATE TRANSPORT SYSTEM PERMEASE PROTEIN PSTA"/>
    <property type="match status" value="1"/>
</dbReference>
<comment type="similarity">
    <text evidence="2 10">Belongs to the binding-protein-dependent transport system permease family. CysTW subfamily.</text>
</comment>
<feature type="domain" description="ABC transmembrane type-1" evidence="11">
    <location>
        <begin position="80"/>
        <end position="282"/>
    </location>
</feature>
<evidence type="ECO:0000256" key="8">
    <source>
        <dbReference type="ARBA" id="ARBA00022989"/>
    </source>
</evidence>
<dbReference type="InterPro" id="IPR000515">
    <property type="entry name" value="MetI-like"/>
</dbReference>
<gene>
    <name evidence="12" type="ordered locus">Sthe_0365</name>
</gene>